<name>A0A1H5L9S9_9ACTN</name>
<keyword evidence="5 7" id="KW-0472">Membrane</keyword>
<evidence type="ECO:0000256" key="1">
    <source>
        <dbReference type="ARBA" id="ARBA00004651"/>
    </source>
</evidence>
<organism evidence="8 9">
    <name type="scientific">Jiangella alba</name>
    <dbReference type="NCBI Taxonomy" id="561176"/>
    <lineage>
        <taxon>Bacteria</taxon>
        <taxon>Bacillati</taxon>
        <taxon>Actinomycetota</taxon>
        <taxon>Actinomycetes</taxon>
        <taxon>Jiangellales</taxon>
        <taxon>Jiangellaceae</taxon>
        <taxon>Jiangella</taxon>
    </lineage>
</organism>
<feature type="transmembrane region" description="Helical" evidence="7">
    <location>
        <begin position="232"/>
        <end position="251"/>
    </location>
</feature>
<dbReference type="GO" id="GO:0005886">
    <property type="term" value="C:plasma membrane"/>
    <property type="evidence" value="ECO:0007669"/>
    <property type="project" value="UniProtKB-SubCell"/>
</dbReference>
<gene>
    <name evidence="8" type="ORF">SAMN04488561_2456</name>
</gene>
<dbReference type="STRING" id="561176.SAMN04488561_2456"/>
<feature type="transmembrane region" description="Helical" evidence="7">
    <location>
        <begin position="151"/>
        <end position="181"/>
    </location>
</feature>
<evidence type="ECO:0000256" key="6">
    <source>
        <dbReference type="SAM" id="MobiDB-lite"/>
    </source>
</evidence>
<evidence type="ECO:0000313" key="8">
    <source>
        <dbReference type="EMBL" id="SEE73091.1"/>
    </source>
</evidence>
<feature type="transmembrane region" description="Helical" evidence="7">
    <location>
        <begin position="193"/>
        <end position="212"/>
    </location>
</feature>
<feature type="transmembrane region" description="Helical" evidence="7">
    <location>
        <begin position="339"/>
        <end position="362"/>
    </location>
</feature>
<dbReference type="PANTHER" id="PTHR43652:SF6">
    <property type="entry name" value="ARGININE REPRESSOR"/>
    <property type="match status" value="1"/>
</dbReference>
<accession>A0A1H5L9S9</accession>
<protein>
    <submittedName>
        <fullName evidence="8">Uncharacterized membrane protein YfcC, ion transporter superfamily</fullName>
    </submittedName>
</protein>
<feature type="transmembrane region" description="Helical" evidence="7">
    <location>
        <begin position="500"/>
        <end position="522"/>
    </location>
</feature>
<dbReference type="PANTHER" id="PTHR43652">
    <property type="entry name" value="BASIC AMINO ACID ANTIPORTER YFCC-RELATED"/>
    <property type="match status" value="1"/>
</dbReference>
<feature type="transmembrane region" description="Helical" evidence="7">
    <location>
        <begin position="472"/>
        <end position="494"/>
    </location>
</feature>
<feature type="transmembrane region" description="Helical" evidence="7">
    <location>
        <begin position="414"/>
        <end position="434"/>
    </location>
</feature>
<evidence type="ECO:0000256" key="4">
    <source>
        <dbReference type="ARBA" id="ARBA00022989"/>
    </source>
</evidence>
<evidence type="ECO:0000256" key="3">
    <source>
        <dbReference type="ARBA" id="ARBA00022692"/>
    </source>
</evidence>
<feature type="transmembrane region" description="Helical" evidence="7">
    <location>
        <begin position="108"/>
        <end position="131"/>
    </location>
</feature>
<feature type="region of interest" description="Disordered" evidence="6">
    <location>
        <begin position="1"/>
        <end position="24"/>
    </location>
</feature>
<keyword evidence="3 7" id="KW-0812">Transmembrane</keyword>
<proteinExistence type="predicted"/>
<dbReference type="EMBL" id="FNUC01000003">
    <property type="protein sequence ID" value="SEE73091.1"/>
    <property type="molecule type" value="Genomic_DNA"/>
</dbReference>
<evidence type="ECO:0000256" key="7">
    <source>
        <dbReference type="SAM" id="Phobius"/>
    </source>
</evidence>
<dbReference type="InterPro" id="IPR051679">
    <property type="entry name" value="DASS-Related_Transporters"/>
</dbReference>
<evidence type="ECO:0000256" key="5">
    <source>
        <dbReference type="ARBA" id="ARBA00023136"/>
    </source>
</evidence>
<dbReference type="RefSeq" id="WP_069115125.1">
    <property type="nucleotide sequence ID" value="NZ_FNUC01000003.1"/>
</dbReference>
<reference evidence="9" key="1">
    <citation type="submission" date="2016-10" db="EMBL/GenBank/DDBJ databases">
        <authorList>
            <person name="Varghese N."/>
            <person name="Submissions S."/>
        </authorList>
    </citation>
    <scope>NUCLEOTIDE SEQUENCE [LARGE SCALE GENOMIC DNA]</scope>
    <source>
        <strain evidence="9">DSM 45237</strain>
    </source>
</reference>
<evidence type="ECO:0000256" key="2">
    <source>
        <dbReference type="ARBA" id="ARBA00022475"/>
    </source>
</evidence>
<feature type="transmembrane region" description="Helical" evidence="7">
    <location>
        <begin position="291"/>
        <end position="312"/>
    </location>
</feature>
<dbReference type="OrthoDB" id="9342495at2"/>
<keyword evidence="4 7" id="KW-1133">Transmembrane helix</keyword>
<dbReference type="Pfam" id="PF03606">
    <property type="entry name" value="DcuC"/>
    <property type="match status" value="1"/>
</dbReference>
<feature type="transmembrane region" description="Helical" evidence="7">
    <location>
        <begin position="27"/>
        <end position="48"/>
    </location>
</feature>
<dbReference type="AlphaFoldDB" id="A0A1H5L9S9"/>
<dbReference type="Proteomes" id="UP000181980">
    <property type="component" value="Unassembled WGS sequence"/>
</dbReference>
<feature type="transmembrane region" description="Helical" evidence="7">
    <location>
        <begin position="374"/>
        <end position="394"/>
    </location>
</feature>
<sequence>MSTAQDAAPAEPADAEVQTPKKRSGGFPTAVTVLAIVTFLVWILALLIPSGSYEHDEYGAPVAGTYQEVDSPLSFGDRVRELVLSPVNGFYGLQDLASGFVSTENAGVLFGSIGVVVFILAMGSFMGVVFATRSLEVGIGGLAVRLRDRGWLLIVVIMAVFSLLAGTMGFSVETFGFYALLIPLMKAIGYDRMTTVGVIIVSISVGAMGSTVNPFSIGVASGEAGVSIGDGIVLRIVLWVSMTAIGIAYVLRYAQRVRRDPPRSLARDDDDGDGVADPAAVERLTGTQKTVLGITGLTFALLIFSVIPWASIFGATTGPAEADVIHETTTDPYWFQLDWWFPELAMLFWIAAIVIGIVARMGEKDLIGGIVRGAADFLAPALVIALARGVAVIMTNTQTLDTVLNYMERAVSDASAGVFSVLVAVVNAPLALLIPSSSGHATLAMPLLAPLSDFAGVDRALTITSWQLGHGLALMVAPTNVAVVAGLALAKVGYDAYLKFVAPLLGILTLYAFLVLFIAAGFG</sequence>
<evidence type="ECO:0000313" key="9">
    <source>
        <dbReference type="Proteomes" id="UP000181980"/>
    </source>
</evidence>
<feature type="compositionally biased region" description="Low complexity" evidence="6">
    <location>
        <begin position="1"/>
        <end position="16"/>
    </location>
</feature>
<comment type="subcellular location">
    <subcellularLocation>
        <location evidence="1">Cell membrane</location>
        <topology evidence="1">Multi-pass membrane protein</topology>
    </subcellularLocation>
</comment>
<keyword evidence="2" id="KW-1003">Cell membrane</keyword>
<keyword evidence="9" id="KW-1185">Reference proteome</keyword>
<dbReference type="InterPro" id="IPR018385">
    <property type="entry name" value="C4_dicarb_anaerob_car-like"/>
</dbReference>